<proteinExistence type="predicted"/>
<dbReference type="AlphaFoldDB" id="A0A382SW31"/>
<evidence type="ECO:0000313" key="2">
    <source>
        <dbReference type="EMBL" id="SVD14129.1"/>
    </source>
</evidence>
<organism evidence="2">
    <name type="scientific">marine metagenome</name>
    <dbReference type="NCBI Taxonomy" id="408172"/>
    <lineage>
        <taxon>unclassified sequences</taxon>
        <taxon>metagenomes</taxon>
        <taxon>ecological metagenomes</taxon>
    </lineage>
</organism>
<protein>
    <recommendedName>
        <fullName evidence="1">Glycosyl transferase family 1 domain-containing protein</fullName>
    </recommendedName>
</protein>
<feature type="domain" description="Glycosyl transferase family 1" evidence="1">
    <location>
        <begin position="2"/>
        <end position="97"/>
    </location>
</feature>
<dbReference type="InterPro" id="IPR001296">
    <property type="entry name" value="Glyco_trans_1"/>
</dbReference>
<reference evidence="2" key="1">
    <citation type="submission" date="2018-05" db="EMBL/GenBank/DDBJ databases">
        <authorList>
            <person name="Lanie J.A."/>
            <person name="Ng W.-L."/>
            <person name="Kazmierczak K.M."/>
            <person name="Andrzejewski T.M."/>
            <person name="Davidsen T.M."/>
            <person name="Wayne K.J."/>
            <person name="Tettelin H."/>
            <person name="Glass J.I."/>
            <person name="Rusch D."/>
            <person name="Podicherti R."/>
            <person name="Tsui H.-C.T."/>
            <person name="Winkler M.E."/>
        </authorList>
    </citation>
    <scope>NUCLEOTIDE SEQUENCE</scope>
</reference>
<evidence type="ECO:0000259" key="1">
    <source>
        <dbReference type="Pfam" id="PF00534"/>
    </source>
</evidence>
<accession>A0A382SW31</accession>
<dbReference type="GO" id="GO:0016757">
    <property type="term" value="F:glycosyltransferase activity"/>
    <property type="evidence" value="ECO:0007669"/>
    <property type="project" value="InterPro"/>
</dbReference>
<dbReference type="EMBL" id="UINC01132055">
    <property type="protein sequence ID" value="SVD14129.1"/>
    <property type="molecule type" value="Genomic_DNA"/>
</dbReference>
<dbReference type="Gene3D" id="3.40.50.2000">
    <property type="entry name" value="Glycogen Phosphorylase B"/>
    <property type="match status" value="1"/>
</dbReference>
<name>A0A382SW31_9ZZZZ</name>
<sequence length="113" mass="13625">SNKIKFLEPISAKKNLIEQYDQHNIFILPSYTEGHPQVLIESLVRQRPVVVFEEIEHVLQKYEGVFVCKRDHNHLLNLIKFIDKNYEEILEKMKKNRYPTKENFFKQLNKILN</sequence>
<gene>
    <name evidence="2" type="ORF">METZ01_LOCUS366983</name>
</gene>
<dbReference type="Pfam" id="PF00534">
    <property type="entry name" value="Glycos_transf_1"/>
    <property type="match status" value="1"/>
</dbReference>
<dbReference type="SUPFAM" id="SSF53756">
    <property type="entry name" value="UDP-Glycosyltransferase/glycogen phosphorylase"/>
    <property type="match status" value="1"/>
</dbReference>
<feature type="non-terminal residue" evidence="2">
    <location>
        <position position="1"/>
    </location>
</feature>